<dbReference type="EC" id="2.7.7.2" evidence="1"/>
<keyword evidence="1" id="KW-0548">Nucleotidyltransferase</keyword>
<keyword evidence="1" id="KW-0418">Kinase</keyword>
<sequence length="322" mass="36448">MKQFNSLDEIKNIKETVVALGNFDGVHKGHQELIRRTVKSARMAGLKSAVFTFANHPKNVLAGKPVIKNILYPEDKAAMIQSLGVDYLFSLEFNEIIQHLSAEEFMQKLLIGAFRMREVYCGFNYRFGYKAEGSPETLIKAGMKDGFGIHVLEPFKIDGNLVSSSLIRELIAAGRVGECKKYMGRNYTVGGEVVVGNKIGRTIGFPTSNILIDETMVTPAHGVYVTYCNYNGTCYQGITNVGIKPTIGDNLKNIETHIFNFSKELYGKEIRVEFLERIRPEIKFENVQELAQQIDRDCAEAERFHKRLNEARLRDNFCETKK</sequence>
<proteinExistence type="predicted"/>
<keyword evidence="2" id="KW-1185">Reference proteome</keyword>
<accession>A0ACD1A802</accession>
<dbReference type="EMBL" id="CP042469">
    <property type="protein sequence ID" value="QOX62570.1"/>
    <property type="molecule type" value="Genomic_DNA"/>
</dbReference>
<protein>
    <submittedName>
        <fullName evidence="1">Bifunctional riboflavin kinase/FAD synthetase</fullName>
        <ecNumber evidence="1">2.7.1.26</ecNumber>
        <ecNumber evidence="1">2.7.7.2</ecNumber>
    </submittedName>
</protein>
<gene>
    <name evidence="1" type="ORF">FRZ06_04025</name>
</gene>
<organism evidence="1 2">
    <name type="scientific">Anoxybacterium hadale</name>
    <dbReference type="NCBI Taxonomy" id="3408580"/>
    <lineage>
        <taxon>Bacteria</taxon>
        <taxon>Bacillati</taxon>
        <taxon>Bacillota</taxon>
        <taxon>Clostridia</taxon>
        <taxon>Peptostreptococcales</taxon>
        <taxon>Anaerovoracaceae</taxon>
        <taxon>Anoxybacterium</taxon>
    </lineage>
</organism>
<dbReference type="Proteomes" id="UP000594014">
    <property type="component" value="Chromosome"/>
</dbReference>
<keyword evidence="1" id="KW-0808">Transferase</keyword>
<name>A0ACD1A802_9FIRM</name>
<evidence type="ECO:0000313" key="1">
    <source>
        <dbReference type="EMBL" id="QOX62570.1"/>
    </source>
</evidence>
<dbReference type="EC" id="2.7.1.26" evidence="1"/>
<reference evidence="1" key="1">
    <citation type="submission" date="2019-08" db="EMBL/GenBank/DDBJ databases">
        <title>Genome sequence of Clostridiales bacterium MT110.</title>
        <authorList>
            <person name="Cao J."/>
        </authorList>
    </citation>
    <scope>NUCLEOTIDE SEQUENCE</scope>
    <source>
        <strain evidence="1">MT110</strain>
    </source>
</reference>
<evidence type="ECO:0000313" key="2">
    <source>
        <dbReference type="Proteomes" id="UP000594014"/>
    </source>
</evidence>